<protein>
    <recommendedName>
        <fullName evidence="3">Site-specific DNA-methyltransferase (adenine-specific)</fullName>
    </recommendedName>
</protein>
<dbReference type="Proteomes" id="UP000245523">
    <property type="component" value="Unassembled WGS sequence"/>
</dbReference>
<evidence type="ECO:0008006" key="3">
    <source>
        <dbReference type="Google" id="ProtNLM"/>
    </source>
</evidence>
<proteinExistence type="predicted"/>
<evidence type="ECO:0000313" key="2">
    <source>
        <dbReference type="Proteomes" id="UP000245523"/>
    </source>
</evidence>
<comment type="caution">
    <text evidence="1">The sequence shown here is derived from an EMBL/GenBank/DDBJ whole genome shotgun (WGS) entry which is preliminary data.</text>
</comment>
<gene>
    <name evidence="1" type="ORF">B0H50_10765</name>
</gene>
<accession>A0ABX5LLJ5</accession>
<reference evidence="1 2" key="1">
    <citation type="submission" date="2018-05" db="EMBL/GenBank/DDBJ databases">
        <title>Animal gut microbial communities from fecal samples from Wisconsin, USA.</title>
        <authorList>
            <person name="Neumann A."/>
        </authorList>
    </citation>
    <scope>NUCLEOTIDE SEQUENCE [LARGE SCALE GENOMIC DNA]</scope>
    <source>
        <strain evidence="1 2">UWS4</strain>
    </source>
</reference>
<organism evidence="1 2">
    <name type="scientific">Hallerella porci</name>
    <dbReference type="NCBI Taxonomy" id="1945871"/>
    <lineage>
        <taxon>Bacteria</taxon>
        <taxon>Pseudomonadati</taxon>
        <taxon>Fibrobacterota</taxon>
        <taxon>Fibrobacteria</taxon>
        <taxon>Fibrobacterales</taxon>
        <taxon>Fibrobacteraceae</taxon>
        <taxon>Hallerella</taxon>
    </lineage>
</organism>
<dbReference type="RefSeq" id="WP_109587363.1">
    <property type="nucleotide sequence ID" value="NZ_QGHD01000007.1"/>
</dbReference>
<evidence type="ECO:0000313" key="1">
    <source>
        <dbReference type="EMBL" id="PWL03307.1"/>
    </source>
</evidence>
<sequence length="139" mass="15782">MIVIIMVEDFQEPKIMWKRIGSIIRFSYDSNKSFGLDSTCFATGKNIEFICCVLNSPMGHYLLKDAPKTGTGDLLISVQAVEPIRIPKISDSKNSKFAKLLEKIVKNTDSNAEKCIDEEIFKIYGLEENECVYIKENFS</sequence>
<name>A0ABX5LLJ5_9BACT</name>
<dbReference type="EMBL" id="QGHD01000007">
    <property type="protein sequence ID" value="PWL03307.1"/>
    <property type="molecule type" value="Genomic_DNA"/>
</dbReference>
<keyword evidence="2" id="KW-1185">Reference proteome</keyword>